<keyword evidence="5 7" id="KW-0472">Membrane</keyword>
<evidence type="ECO:0000313" key="10">
    <source>
        <dbReference type="Proteomes" id="UP000019373"/>
    </source>
</evidence>
<dbReference type="EMBL" id="KE720812">
    <property type="protein sequence ID" value="ERF75470.1"/>
    <property type="molecule type" value="Genomic_DNA"/>
</dbReference>
<accession>U1HXB9</accession>
<feature type="domain" description="3-oxo-5-alpha-steroid 4-dehydrogenase C-terminal" evidence="8">
    <location>
        <begin position="164"/>
        <end position="299"/>
    </location>
</feature>
<feature type="transmembrane region" description="Helical" evidence="7">
    <location>
        <begin position="79"/>
        <end position="96"/>
    </location>
</feature>
<name>U1HXB9_ENDPU</name>
<dbReference type="RefSeq" id="XP_007787201.1">
    <property type="nucleotide sequence ID" value="XM_007789011.1"/>
</dbReference>
<comment type="subcellular location">
    <subcellularLocation>
        <location evidence="1">Membrane</location>
        <topology evidence="1">Multi-pass membrane protein</topology>
    </subcellularLocation>
</comment>
<dbReference type="eggNOG" id="KOG1638">
    <property type="taxonomic scope" value="Eukaryota"/>
</dbReference>
<dbReference type="PROSITE" id="PS50244">
    <property type="entry name" value="S5A_REDUCTASE"/>
    <property type="match status" value="1"/>
</dbReference>
<evidence type="ECO:0000256" key="6">
    <source>
        <dbReference type="SAM" id="MobiDB-lite"/>
    </source>
</evidence>
<dbReference type="InterPro" id="IPR001104">
    <property type="entry name" value="3-oxo-5_a-steroid_4-DH_C"/>
</dbReference>
<feature type="region of interest" description="Disordered" evidence="6">
    <location>
        <begin position="49"/>
        <end position="71"/>
    </location>
</feature>
<evidence type="ECO:0000256" key="2">
    <source>
        <dbReference type="ARBA" id="ARBA00007742"/>
    </source>
</evidence>
<dbReference type="GO" id="GO:0016627">
    <property type="term" value="F:oxidoreductase activity, acting on the CH-CH group of donors"/>
    <property type="evidence" value="ECO:0007669"/>
    <property type="project" value="InterPro"/>
</dbReference>
<dbReference type="GO" id="GO:0006629">
    <property type="term" value="P:lipid metabolic process"/>
    <property type="evidence" value="ECO:0007669"/>
    <property type="project" value="InterPro"/>
</dbReference>
<evidence type="ECO:0000313" key="9">
    <source>
        <dbReference type="EMBL" id="ERF75470.1"/>
    </source>
</evidence>
<gene>
    <name evidence="9" type="ORF">EPUS_07002</name>
</gene>
<reference evidence="10" key="1">
    <citation type="journal article" date="2014" name="BMC Genomics">
        <title>Genome characteristics reveal the impact of lichenization on lichen-forming fungus Endocarpon pusillum Hedwig (Verrucariales, Ascomycota).</title>
        <authorList>
            <person name="Wang Y.-Y."/>
            <person name="Liu B."/>
            <person name="Zhang X.-Y."/>
            <person name="Zhou Q.-M."/>
            <person name="Zhang T."/>
            <person name="Li H."/>
            <person name="Yu Y.-F."/>
            <person name="Zhang X.-L."/>
            <person name="Hao X.-Y."/>
            <person name="Wang M."/>
            <person name="Wang L."/>
            <person name="Wei J.-C."/>
        </authorList>
    </citation>
    <scope>NUCLEOTIDE SEQUENCE [LARGE SCALE GENOMIC DNA]</scope>
    <source>
        <strain evidence="10">Z07020 / HMAS-L-300199</strain>
    </source>
</reference>
<protein>
    <recommendedName>
        <fullName evidence="8">3-oxo-5-alpha-steroid 4-dehydrogenase C-terminal domain-containing protein</fullName>
    </recommendedName>
</protein>
<dbReference type="PANTHER" id="PTHR10556:SF43">
    <property type="entry name" value="STEROID 5-ALPHA-REDUCTASE DET2"/>
    <property type="match status" value="1"/>
</dbReference>
<evidence type="ECO:0000256" key="5">
    <source>
        <dbReference type="ARBA" id="ARBA00023136"/>
    </source>
</evidence>
<evidence type="ECO:0000256" key="3">
    <source>
        <dbReference type="ARBA" id="ARBA00022692"/>
    </source>
</evidence>
<keyword evidence="4 7" id="KW-1133">Transmembrane helix</keyword>
<proteinExistence type="inferred from homology"/>
<evidence type="ECO:0000256" key="1">
    <source>
        <dbReference type="ARBA" id="ARBA00004141"/>
    </source>
</evidence>
<evidence type="ECO:0000259" key="8">
    <source>
        <dbReference type="Pfam" id="PF02544"/>
    </source>
</evidence>
<dbReference type="PANTHER" id="PTHR10556">
    <property type="entry name" value="3-OXO-5-ALPHA-STEROID 4-DEHYDROGENASE"/>
    <property type="match status" value="1"/>
</dbReference>
<dbReference type="GeneID" id="19241890"/>
<dbReference type="Proteomes" id="UP000019373">
    <property type="component" value="Unassembled WGS sequence"/>
</dbReference>
<keyword evidence="3 7" id="KW-0812">Transmembrane</keyword>
<comment type="similarity">
    <text evidence="2">Belongs to the steroid 5-alpha reductase family.</text>
</comment>
<dbReference type="OMA" id="KHEPRQS"/>
<dbReference type="OrthoDB" id="5788137at2759"/>
<evidence type="ECO:0000256" key="4">
    <source>
        <dbReference type="ARBA" id="ARBA00022989"/>
    </source>
</evidence>
<feature type="transmembrane region" description="Helical" evidence="7">
    <location>
        <begin position="165"/>
        <end position="190"/>
    </location>
</feature>
<evidence type="ECO:0000256" key="7">
    <source>
        <dbReference type="SAM" id="Phobius"/>
    </source>
</evidence>
<dbReference type="InterPro" id="IPR039357">
    <property type="entry name" value="SRD5A/TECR"/>
</dbReference>
<dbReference type="GO" id="GO:0016020">
    <property type="term" value="C:membrane"/>
    <property type="evidence" value="ECO:0007669"/>
    <property type="project" value="UniProtKB-SubCell"/>
</dbReference>
<feature type="compositionally biased region" description="Low complexity" evidence="6">
    <location>
        <begin position="54"/>
        <end position="71"/>
    </location>
</feature>
<dbReference type="AlphaFoldDB" id="U1HXB9"/>
<dbReference type="HOGENOM" id="CLU_065395_0_0_1"/>
<organism evidence="9 10">
    <name type="scientific">Endocarpon pusillum (strain Z07020 / HMAS-L-300199)</name>
    <name type="common">Lichen-forming fungus</name>
    <dbReference type="NCBI Taxonomy" id="1263415"/>
    <lineage>
        <taxon>Eukaryota</taxon>
        <taxon>Fungi</taxon>
        <taxon>Dikarya</taxon>
        <taxon>Ascomycota</taxon>
        <taxon>Pezizomycotina</taxon>
        <taxon>Eurotiomycetes</taxon>
        <taxon>Chaetothyriomycetidae</taxon>
        <taxon>Verrucariales</taxon>
        <taxon>Verrucariaceae</taxon>
        <taxon>Endocarpon</taxon>
    </lineage>
</organism>
<sequence>MADFFPPTPQAYNVLFRGFQALLPQASRQWAAHRPAKRASISLAVTPGPSLKASVPSICSSSSTRSPPDSSLPLPHPPLSFLYHELLALLYLLHYLNRAITTPLFLAPSMSPIAAPVAILMAVFQYVNSSCLSCWLVYDAHSKLSHSNSIPIPSSLLSPPFTNPLPLLGVVLFTLGLYSNIASETTLFALRRAAALRRAKSEGKPLHNLSYHKVYVVPEPKGWFKYVLYPHYTTEWLEWTGYWLTGGLAGLGWWGTPAMWFVVNEVGTMAPRALDGWRWYEGKFGKRALARRAAVVPGLL</sequence>
<keyword evidence="10" id="KW-1185">Reference proteome</keyword>
<dbReference type="Pfam" id="PF02544">
    <property type="entry name" value="Steroid_dh"/>
    <property type="match status" value="1"/>
</dbReference>